<dbReference type="AlphaFoldDB" id="A0AAU9U3I9"/>
<evidence type="ECO:0000313" key="2">
    <source>
        <dbReference type="EMBL" id="CAH2092265.1"/>
    </source>
</evidence>
<dbReference type="Proteomes" id="UP001153954">
    <property type="component" value="Unassembled WGS sequence"/>
</dbReference>
<protein>
    <submittedName>
        <fullName evidence="2">Uncharacterized protein</fullName>
    </submittedName>
</protein>
<dbReference type="EMBL" id="CAKOGL010000011">
    <property type="protein sequence ID" value="CAH2092265.1"/>
    <property type="molecule type" value="Genomic_DNA"/>
</dbReference>
<organism evidence="2 3">
    <name type="scientific">Euphydryas editha</name>
    <name type="common">Edith's checkerspot</name>
    <dbReference type="NCBI Taxonomy" id="104508"/>
    <lineage>
        <taxon>Eukaryota</taxon>
        <taxon>Metazoa</taxon>
        <taxon>Ecdysozoa</taxon>
        <taxon>Arthropoda</taxon>
        <taxon>Hexapoda</taxon>
        <taxon>Insecta</taxon>
        <taxon>Pterygota</taxon>
        <taxon>Neoptera</taxon>
        <taxon>Endopterygota</taxon>
        <taxon>Lepidoptera</taxon>
        <taxon>Glossata</taxon>
        <taxon>Ditrysia</taxon>
        <taxon>Papilionoidea</taxon>
        <taxon>Nymphalidae</taxon>
        <taxon>Nymphalinae</taxon>
        <taxon>Euphydryas</taxon>
    </lineage>
</organism>
<feature type="region of interest" description="Disordered" evidence="1">
    <location>
        <begin position="1"/>
        <end position="103"/>
    </location>
</feature>
<proteinExistence type="predicted"/>
<gene>
    <name evidence="2" type="ORF">EEDITHA_LOCUS8040</name>
</gene>
<keyword evidence="3" id="KW-1185">Reference proteome</keyword>
<sequence length="103" mass="11015">MLSVLTGCVGQPPPAPAGGHERPSAGHVSGSALHARSRRPPRRTERNDATQPPRAIDARPPHAPSDTVPPRLVSRPRTPRTLPTDVFPSFHGARALPSFPSDR</sequence>
<evidence type="ECO:0000313" key="3">
    <source>
        <dbReference type="Proteomes" id="UP001153954"/>
    </source>
</evidence>
<reference evidence="2" key="1">
    <citation type="submission" date="2022-03" db="EMBL/GenBank/DDBJ databases">
        <authorList>
            <person name="Tunstrom K."/>
        </authorList>
    </citation>
    <scope>NUCLEOTIDE SEQUENCE</scope>
</reference>
<comment type="caution">
    <text evidence="2">The sequence shown here is derived from an EMBL/GenBank/DDBJ whole genome shotgun (WGS) entry which is preliminary data.</text>
</comment>
<evidence type="ECO:0000256" key="1">
    <source>
        <dbReference type="SAM" id="MobiDB-lite"/>
    </source>
</evidence>
<accession>A0AAU9U3I9</accession>
<name>A0AAU9U3I9_EUPED</name>